<feature type="compositionally biased region" description="Basic and acidic residues" evidence="6">
    <location>
        <begin position="46"/>
        <end position="57"/>
    </location>
</feature>
<dbReference type="AlphaFoldDB" id="A0AAJ5X7K1"/>
<feature type="domain" description="Glycine zipper 2TM" evidence="8">
    <location>
        <begin position="130"/>
        <end position="170"/>
    </location>
</feature>
<evidence type="ECO:0000256" key="3">
    <source>
        <dbReference type="ARBA" id="ARBA00015281"/>
    </source>
</evidence>
<dbReference type="InterPro" id="IPR051407">
    <property type="entry name" value="Bact_OM_lipoprot/Surf_antigen"/>
</dbReference>
<keyword evidence="7" id="KW-0732">Signal</keyword>
<feature type="signal peptide" evidence="7">
    <location>
        <begin position="1"/>
        <end position="22"/>
    </location>
</feature>
<name>A0AAJ5X7K1_9SPHN</name>
<feature type="chain" id="PRO_5042566289" description="17 kDa surface antigen" evidence="7">
    <location>
        <begin position="23"/>
        <end position="269"/>
    </location>
</feature>
<dbReference type="EMBL" id="CP119316">
    <property type="protein sequence ID" value="WEK45499.1"/>
    <property type="molecule type" value="Genomic_DNA"/>
</dbReference>
<reference evidence="9" key="1">
    <citation type="submission" date="2023-03" db="EMBL/GenBank/DDBJ databases">
        <title>Andean soil-derived lignocellulolytic bacterial consortium as a source of novel taxa and putative plastic-active enzymes.</title>
        <authorList>
            <person name="Diaz-Garcia L."/>
            <person name="Chuvochina M."/>
            <person name="Feuerriegel G."/>
            <person name="Bunk B."/>
            <person name="Sproer C."/>
            <person name="Streit W.R."/>
            <person name="Rodriguez L.M."/>
            <person name="Overmann J."/>
            <person name="Jimenez D.J."/>
        </authorList>
    </citation>
    <scope>NUCLEOTIDE SEQUENCE</scope>
    <source>
        <strain evidence="9">MAG 26</strain>
    </source>
</reference>
<protein>
    <recommendedName>
        <fullName evidence="3">17 kDa surface antigen</fullName>
    </recommendedName>
</protein>
<dbReference type="Pfam" id="PF05433">
    <property type="entry name" value="Rick_17kDa_Anti"/>
    <property type="match status" value="1"/>
</dbReference>
<organism evidence="9 10">
    <name type="scientific">Candidatus Andeanibacterium colombiense</name>
    <dbReference type="NCBI Taxonomy" id="3121345"/>
    <lineage>
        <taxon>Bacteria</taxon>
        <taxon>Pseudomonadati</taxon>
        <taxon>Pseudomonadota</taxon>
        <taxon>Alphaproteobacteria</taxon>
        <taxon>Sphingomonadales</taxon>
        <taxon>Sphingomonadaceae</taxon>
        <taxon>Candidatus Andeanibacterium</taxon>
    </lineage>
</organism>
<feature type="region of interest" description="Disordered" evidence="6">
    <location>
        <begin position="19"/>
        <end position="104"/>
    </location>
</feature>
<evidence type="ECO:0000256" key="1">
    <source>
        <dbReference type="ARBA" id="ARBA00004459"/>
    </source>
</evidence>
<gene>
    <name evidence="9" type="ORF">P0Y56_10685</name>
</gene>
<comment type="similarity">
    <text evidence="2">Belongs to the rickettsiale 17 kDa surface antigen family.</text>
</comment>
<keyword evidence="4" id="KW-0472">Membrane</keyword>
<evidence type="ECO:0000256" key="5">
    <source>
        <dbReference type="ARBA" id="ARBA00023288"/>
    </source>
</evidence>
<evidence type="ECO:0000313" key="10">
    <source>
        <dbReference type="Proteomes" id="UP001218362"/>
    </source>
</evidence>
<dbReference type="KEGG" id="acob:P0Y56_10685"/>
<dbReference type="GO" id="GO:0009279">
    <property type="term" value="C:cell outer membrane"/>
    <property type="evidence" value="ECO:0007669"/>
    <property type="project" value="UniProtKB-SubCell"/>
</dbReference>
<dbReference type="InterPro" id="IPR008816">
    <property type="entry name" value="Gly_zipper_2TM_dom"/>
</dbReference>
<evidence type="ECO:0000313" key="9">
    <source>
        <dbReference type="EMBL" id="WEK45499.1"/>
    </source>
</evidence>
<comment type="subcellular location">
    <subcellularLocation>
        <location evidence="1">Cell outer membrane</location>
        <topology evidence="1">Lipid-anchor</topology>
    </subcellularLocation>
</comment>
<keyword evidence="5" id="KW-0449">Lipoprotein</keyword>
<accession>A0AAJ5X7K1</accession>
<feature type="compositionally biased region" description="Basic and acidic residues" evidence="6">
    <location>
        <begin position="80"/>
        <end position="90"/>
    </location>
</feature>
<dbReference type="PANTHER" id="PTHR35603">
    <property type="match status" value="1"/>
</dbReference>
<dbReference type="Proteomes" id="UP001218362">
    <property type="component" value="Chromosome"/>
</dbReference>
<evidence type="ECO:0000256" key="6">
    <source>
        <dbReference type="SAM" id="MobiDB-lite"/>
    </source>
</evidence>
<evidence type="ECO:0000256" key="2">
    <source>
        <dbReference type="ARBA" id="ARBA00008681"/>
    </source>
</evidence>
<evidence type="ECO:0000256" key="4">
    <source>
        <dbReference type="ARBA" id="ARBA00023136"/>
    </source>
</evidence>
<proteinExistence type="inferred from homology"/>
<dbReference type="PANTHER" id="PTHR35603:SF2">
    <property type="entry name" value="OUTER MEMBRANE LIPOPROTEIN"/>
    <property type="match status" value="1"/>
</dbReference>
<sequence>MPIRSTFLLAAAAALVAGPACAQDGPPPPDGGSYGESLGPAYDFAGDAHARDERDAGVDYSDGGPVYTAPDAPPPALHAYRGDYHGREEQGGTLPPQPAQRQLGYGAEQRADWLDQCRARYGRDNDGGFGGAVIGGVVGGVLGNRVAGRHHRTEGTLIGAGVGAVAGAAIDQAEDRGRAKDECEDYLDRYEAYYTAGSPGYGGMGGYAYGENVVYVPMIVGWNCKPKTRVVEEWVEEPTARRIIPARPAPTKVIRTKLIKTTKPARYSK</sequence>
<evidence type="ECO:0000259" key="8">
    <source>
        <dbReference type="Pfam" id="PF05433"/>
    </source>
</evidence>
<evidence type="ECO:0000256" key="7">
    <source>
        <dbReference type="SAM" id="SignalP"/>
    </source>
</evidence>